<accession>A0A263BUD1</accession>
<evidence type="ECO:0000313" key="2">
    <source>
        <dbReference type="Proteomes" id="UP000217083"/>
    </source>
</evidence>
<evidence type="ECO:0000313" key="1">
    <source>
        <dbReference type="EMBL" id="OZM57353.1"/>
    </source>
</evidence>
<reference evidence="1 2" key="2">
    <citation type="submission" date="2017-09" db="EMBL/GenBank/DDBJ databases">
        <title>Bacillus patelloidae sp. nov., isolated from the intestinal tract of a marine limpet.</title>
        <authorList>
            <person name="Liu R."/>
            <person name="Dong C."/>
            <person name="Shao Z."/>
        </authorList>
    </citation>
    <scope>NUCLEOTIDE SEQUENCE [LARGE SCALE GENOMIC DNA]</scope>
    <source>
        <strain evidence="1 2">SA5d-4</strain>
    </source>
</reference>
<sequence length="120" mass="13647">MKYFSLILLILILVGCNLNSNTSQYFYLKGKAEEFHNENEILVNCTSQLNNSLLDYGVSCLVILDEDTVIVDEAGETYSKEALKNLLTEEDVHVKVYISEELELKKNNPKQVATKILIMN</sequence>
<dbReference type="Proteomes" id="UP000217083">
    <property type="component" value="Unassembled WGS sequence"/>
</dbReference>
<protein>
    <submittedName>
        <fullName evidence="1">Uncharacterized protein</fullName>
    </submittedName>
</protein>
<dbReference type="AlphaFoldDB" id="A0A263BUD1"/>
<dbReference type="PROSITE" id="PS51257">
    <property type="entry name" value="PROKAR_LIPOPROTEIN"/>
    <property type="match status" value="1"/>
</dbReference>
<keyword evidence="2" id="KW-1185">Reference proteome</keyword>
<gene>
    <name evidence="1" type="ORF">CIB95_07785</name>
</gene>
<comment type="caution">
    <text evidence="1">The sequence shown here is derived from an EMBL/GenBank/DDBJ whole genome shotgun (WGS) entry which is preliminary data.</text>
</comment>
<reference evidence="2" key="1">
    <citation type="submission" date="2017-08" db="EMBL/GenBank/DDBJ databases">
        <authorList>
            <person name="Huang Z."/>
        </authorList>
    </citation>
    <scope>NUCLEOTIDE SEQUENCE [LARGE SCALE GENOMIC DNA]</scope>
    <source>
        <strain evidence="2">SA5d-4</strain>
    </source>
</reference>
<dbReference type="RefSeq" id="WP_094923956.1">
    <property type="nucleotide sequence ID" value="NZ_NPIA01000003.1"/>
</dbReference>
<organism evidence="1 2">
    <name type="scientific">Lottiidibacillus patelloidae</name>
    <dbReference type="NCBI Taxonomy" id="2670334"/>
    <lineage>
        <taxon>Bacteria</taxon>
        <taxon>Bacillati</taxon>
        <taxon>Bacillota</taxon>
        <taxon>Bacilli</taxon>
        <taxon>Bacillales</taxon>
        <taxon>Bacillaceae</taxon>
        <taxon>Lottiidibacillus</taxon>
    </lineage>
</organism>
<dbReference type="EMBL" id="NPIA01000003">
    <property type="protein sequence ID" value="OZM57353.1"/>
    <property type="molecule type" value="Genomic_DNA"/>
</dbReference>
<proteinExistence type="predicted"/>
<name>A0A263BUD1_9BACI</name>